<evidence type="ECO:0000256" key="1">
    <source>
        <dbReference type="ARBA" id="ARBA00022729"/>
    </source>
</evidence>
<gene>
    <name evidence="3" type="ORF">CcCBS67573_g08815</name>
</gene>
<dbReference type="SUPFAM" id="SSF50685">
    <property type="entry name" value="Barwin-like endoglucanases"/>
    <property type="match status" value="1"/>
</dbReference>
<keyword evidence="4" id="KW-1185">Reference proteome</keyword>
<sequence>MSIPPPGSLFPSGSSSATITWFGDSWQSPNGRIILDGQDIGGTACGASVPPASATLYGAVSDKSLTDVTSIVNSGLCGQCMRISSSKGSTVITIVDVMLNPDAQANDIDLSTGAFDVVANVADGKVSGIQWEWVACDGSSTPPSPITTAAGTTATLSDSTEPTVSASLTSASPAPPATAAGTTASASPVTVTVRPGVPATAPLFESSAMVLGTSLCAIVLALLV</sequence>
<evidence type="ECO:0000256" key="2">
    <source>
        <dbReference type="SAM" id="MobiDB-lite"/>
    </source>
</evidence>
<dbReference type="EMBL" id="QEAP01000641">
    <property type="protein sequence ID" value="TPX62709.1"/>
    <property type="molecule type" value="Genomic_DNA"/>
</dbReference>
<feature type="compositionally biased region" description="Low complexity" evidence="2">
    <location>
        <begin position="162"/>
        <end position="188"/>
    </location>
</feature>
<protein>
    <recommendedName>
        <fullName evidence="5">Expansin-like EG45 domain-containing protein</fullName>
    </recommendedName>
</protein>
<feature type="region of interest" description="Disordered" evidence="2">
    <location>
        <begin position="153"/>
        <end position="188"/>
    </location>
</feature>
<evidence type="ECO:0008006" key="5">
    <source>
        <dbReference type="Google" id="ProtNLM"/>
    </source>
</evidence>
<dbReference type="PANTHER" id="PTHR31836:SF21">
    <property type="entry name" value="EXPANSIN-LIKE PROTEIN 7"/>
    <property type="match status" value="1"/>
</dbReference>
<dbReference type="STRING" id="246404.A0A507EES2"/>
<evidence type="ECO:0000313" key="3">
    <source>
        <dbReference type="EMBL" id="TPX62709.1"/>
    </source>
</evidence>
<dbReference type="InterPro" id="IPR051477">
    <property type="entry name" value="Expansin_CellWall"/>
</dbReference>
<proteinExistence type="predicted"/>
<name>A0A507EES2_9FUNG</name>
<organism evidence="3 4">
    <name type="scientific">Chytriomyces confervae</name>
    <dbReference type="NCBI Taxonomy" id="246404"/>
    <lineage>
        <taxon>Eukaryota</taxon>
        <taxon>Fungi</taxon>
        <taxon>Fungi incertae sedis</taxon>
        <taxon>Chytridiomycota</taxon>
        <taxon>Chytridiomycota incertae sedis</taxon>
        <taxon>Chytridiomycetes</taxon>
        <taxon>Chytridiales</taxon>
        <taxon>Chytriomycetaceae</taxon>
        <taxon>Chytriomyces</taxon>
    </lineage>
</organism>
<dbReference type="AlphaFoldDB" id="A0A507EES2"/>
<dbReference type="InterPro" id="IPR036908">
    <property type="entry name" value="RlpA-like_sf"/>
</dbReference>
<dbReference type="Gene3D" id="2.40.40.10">
    <property type="entry name" value="RlpA-like domain"/>
    <property type="match status" value="1"/>
</dbReference>
<keyword evidence="1" id="KW-0732">Signal</keyword>
<reference evidence="3 4" key="1">
    <citation type="journal article" date="2019" name="Sci. Rep.">
        <title>Comparative genomics of chytrid fungi reveal insights into the obligate biotrophic and pathogenic lifestyle of Synchytrium endobioticum.</title>
        <authorList>
            <person name="van de Vossenberg B.T.L.H."/>
            <person name="Warris S."/>
            <person name="Nguyen H.D.T."/>
            <person name="van Gent-Pelzer M.P.E."/>
            <person name="Joly D.L."/>
            <person name="van de Geest H.C."/>
            <person name="Bonants P.J.M."/>
            <person name="Smith D.S."/>
            <person name="Levesque C.A."/>
            <person name="van der Lee T.A.J."/>
        </authorList>
    </citation>
    <scope>NUCLEOTIDE SEQUENCE [LARGE SCALE GENOMIC DNA]</scope>
    <source>
        <strain evidence="3 4">CBS 675.73</strain>
    </source>
</reference>
<dbReference type="Proteomes" id="UP000320333">
    <property type="component" value="Unassembled WGS sequence"/>
</dbReference>
<dbReference type="PANTHER" id="PTHR31836">
    <property type="match status" value="1"/>
</dbReference>
<evidence type="ECO:0000313" key="4">
    <source>
        <dbReference type="Proteomes" id="UP000320333"/>
    </source>
</evidence>
<accession>A0A507EES2</accession>
<comment type="caution">
    <text evidence="3">The sequence shown here is derived from an EMBL/GenBank/DDBJ whole genome shotgun (WGS) entry which is preliminary data.</text>
</comment>
<dbReference type="OrthoDB" id="406505at2759"/>